<dbReference type="Gene3D" id="1.10.260.40">
    <property type="entry name" value="lambda repressor-like DNA-binding domains"/>
    <property type="match status" value="1"/>
</dbReference>
<dbReference type="Pfam" id="PF13413">
    <property type="entry name" value="HTH_25"/>
    <property type="match status" value="1"/>
</dbReference>
<reference evidence="4" key="1">
    <citation type="submission" date="2015-11" db="EMBL/GenBank/DDBJ databases">
        <authorList>
            <person name="Seth-Smith H.M.B."/>
        </authorList>
    </citation>
    <scope>NUCLEOTIDE SEQUENCE [LARGE SCALE GENOMIC DNA]</scope>
    <source>
        <strain evidence="4">2013Ark11</strain>
    </source>
</reference>
<keyword evidence="4" id="KW-1185">Reference proteome</keyword>
<organism evidence="3 4">
    <name type="scientific">Candidatus Ichthyocystis hellenicum</name>
    <dbReference type="NCBI Taxonomy" id="1561003"/>
    <lineage>
        <taxon>Bacteria</taxon>
        <taxon>Pseudomonadati</taxon>
        <taxon>Pseudomonadota</taxon>
        <taxon>Betaproteobacteria</taxon>
        <taxon>Burkholderiales</taxon>
        <taxon>Candidatus Ichthyocystis</taxon>
    </lineage>
</organism>
<dbReference type="OrthoDB" id="9790252at2"/>
<evidence type="ECO:0000313" key="3">
    <source>
        <dbReference type="EMBL" id="CUT17765.1"/>
    </source>
</evidence>
<dbReference type="EMBL" id="LN906597">
    <property type="protein sequence ID" value="CUT17765.1"/>
    <property type="molecule type" value="Genomic_DNA"/>
</dbReference>
<keyword evidence="1" id="KW-1133">Transmembrane helix</keyword>
<dbReference type="Pfam" id="PF13464">
    <property type="entry name" value="RodZ_C"/>
    <property type="match status" value="1"/>
</dbReference>
<evidence type="ECO:0000256" key="1">
    <source>
        <dbReference type="SAM" id="Phobius"/>
    </source>
</evidence>
<keyword evidence="1" id="KW-0812">Transmembrane</keyword>
<evidence type="ECO:0000259" key="2">
    <source>
        <dbReference type="Pfam" id="PF13464"/>
    </source>
</evidence>
<dbReference type="PANTHER" id="PTHR34475">
    <property type="match status" value="1"/>
</dbReference>
<dbReference type="GO" id="GO:0003677">
    <property type="term" value="F:DNA binding"/>
    <property type="evidence" value="ECO:0007669"/>
    <property type="project" value="InterPro"/>
</dbReference>
<dbReference type="InterPro" id="IPR010982">
    <property type="entry name" value="Lambda_DNA-bd_dom_sf"/>
</dbReference>
<dbReference type="AlphaFoldDB" id="A0A0S4M1W2"/>
<sequence>MFNQEDGLVGSLSVFFERARKKKNVTIEDVAHCLKVSCSQVRHLENGDYCRLPGETFVRGFIRSYCRLLDVSSQEVMDHYNASLSQNVSNDLENPREVKHTFISFILNRFNCIFDFVRSPWILFSTLFFLAVLGAGLGRLVWLHYHQDFLLDRVLPEMPNVTPTSQTNLLNETLSELDIRVSHATWMIVHDSRGHVVFSEDMFPGKAYKVHARSPLSVIAGNVSSLNMIYNGRPLGKPRHVTKSTGKNYVQFYLN</sequence>
<accession>A0A0S4M1W2</accession>
<dbReference type="STRING" id="1561003.Ark11_0945"/>
<dbReference type="RefSeq" id="WP_092343050.1">
    <property type="nucleotide sequence ID" value="NZ_FLSL01000105.1"/>
</dbReference>
<evidence type="ECO:0000313" key="4">
    <source>
        <dbReference type="Proteomes" id="UP000198651"/>
    </source>
</evidence>
<dbReference type="Proteomes" id="UP000198651">
    <property type="component" value="Chromosome I"/>
</dbReference>
<gene>
    <name evidence="3" type="ORF">Ark11_0945</name>
</gene>
<feature type="transmembrane region" description="Helical" evidence="1">
    <location>
        <begin position="121"/>
        <end position="143"/>
    </location>
</feature>
<dbReference type="InterPro" id="IPR025194">
    <property type="entry name" value="RodZ-like_C"/>
</dbReference>
<proteinExistence type="predicted"/>
<dbReference type="PANTHER" id="PTHR34475:SF1">
    <property type="entry name" value="CYTOSKELETON PROTEIN RODZ"/>
    <property type="match status" value="1"/>
</dbReference>
<feature type="domain" description="Cytoskeleton protein RodZ-like C-terminal" evidence="2">
    <location>
        <begin position="179"/>
        <end position="240"/>
    </location>
</feature>
<dbReference type="InterPro" id="IPR050400">
    <property type="entry name" value="Bact_Cytoskel_RodZ"/>
</dbReference>
<dbReference type="InterPro" id="IPR001387">
    <property type="entry name" value="Cro/C1-type_HTH"/>
</dbReference>
<protein>
    <submittedName>
        <fullName evidence="3">Putative DNA binding protein, HTH and DUF4115 domains</fullName>
    </submittedName>
</protein>
<name>A0A0S4M1W2_9BURK</name>
<keyword evidence="1" id="KW-0472">Membrane</keyword>
<dbReference type="CDD" id="cd00093">
    <property type="entry name" value="HTH_XRE"/>
    <property type="match status" value="1"/>
</dbReference>
<dbReference type="SUPFAM" id="SSF47413">
    <property type="entry name" value="lambda repressor-like DNA-binding domains"/>
    <property type="match status" value="1"/>
</dbReference>